<gene>
    <name evidence="2" type="ORF">AAG747_27765</name>
</gene>
<comment type="caution">
    <text evidence="2">The sequence shown here is derived from an EMBL/GenBank/DDBJ whole genome shotgun (WGS) entry which is preliminary data.</text>
</comment>
<reference evidence="2 3" key="1">
    <citation type="submission" date="2024-04" db="EMBL/GenBank/DDBJ databases">
        <title>Novel genus in family Flammeovirgaceae.</title>
        <authorList>
            <person name="Nguyen T.H."/>
            <person name="Vuong T.Q."/>
            <person name="Le H."/>
            <person name="Kim S.-G."/>
        </authorList>
    </citation>
    <scope>NUCLEOTIDE SEQUENCE [LARGE SCALE GENOMIC DNA]</scope>
    <source>
        <strain evidence="2 3">JCM 23209</strain>
    </source>
</reference>
<feature type="domain" description="N-acetyltransferase" evidence="1">
    <location>
        <begin position="6"/>
        <end position="113"/>
    </location>
</feature>
<keyword evidence="3" id="KW-1185">Reference proteome</keyword>
<dbReference type="RefSeq" id="WP_346824524.1">
    <property type="nucleotide sequence ID" value="NZ_JBDKWZ010000026.1"/>
</dbReference>
<dbReference type="PANTHER" id="PTHR43792:SF1">
    <property type="entry name" value="N-ACETYLTRANSFERASE DOMAIN-CONTAINING PROTEIN"/>
    <property type="match status" value="1"/>
</dbReference>
<dbReference type="InterPro" id="IPR000182">
    <property type="entry name" value="GNAT_dom"/>
</dbReference>
<name>A0AAW9SGL6_9BACT</name>
<dbReference type="SUPFAM" id="SSF55729">
    <property type="entry name" value="Acyl-CoA N-acyltransferases (Nat)"/>
    <property type="match status" value="1"/>
</dbReference>
<sequence length="117" mass="13752">MKTQHLRLMPFTSQDLTLFHAINTNPFVRKFLWDGQIISQKTAREIPEENERSFTKNKWGLWKVFEQNSNTFVGYIGLWTSFQEIQPPLLFAFLPEFTGKGYATEASRKLFDMLLNS</sequence>
<evidence type="ECO:0000313" key="3">
    <source>
        <dbReference type="Proteomes" id="UP001403385"/>
    </source>
</evidence>
<proteinExistence type="predicted"/>
<dbReference type="Gene3D" id="3.40.630.30">
    <property type="match status" value="1"/>
</dbReference>
<dbReference type="Proteomes" id="UP001403385">
    <property type="component" value="Unassembled WGS sequence"/>
</dbReference>
<evidence type="ECO:0000313" key="2">
    <source>
        <dbReference type="EMBL" id="MEN7551745.1"/>
    </source>
</evidence>
<dbReference type="InterPro" id="IPR016181">
    <property type="entry name" value="Acyl_CoA_acyltransferase"/>
</dbReference>
<dbReference type="AlphaFoldDB" id="A0AAW9SGL6"/>
<dbReference type="GO" id="GO:0016747">
    <property type="term" value="F:acyltransferase activity, transferring groups other than amino-acyl groups"/>
    <property type="evidence" value="ECO:0007669"/>
    <property type="project" value="InterPro"/>
</dbReference>
<accession>A0AAW9SGL6</accession>
<organism evidence="2 3">
    <name type="scientific">Rapidithrix thailandica</name>
    <dbReference type="NCBI Taxonomy" id="413964"/>
    <lineage>
        <taxon>Bacteria</taxon>
        <taxon>Pseudomonadati</taxon>
        <taxon>Bacteroidota</taxon>
        <taxon>Cytophagia</taxon>
        <taxon>Cytophagales</taxon>
        <taxon>Flammeovirgaceae</taxon>
        <taxon>Rapidithrix</taxon>
    </lineage>
</organism>
<protein>
    <submittedName>
        <fullName evidence="2">GNAT family N-acetyltransferase</fullName>
    </submittedName>
</protein>
<evidence type="ECO:0000259" key="1">
    <source>
        <dbReference type="Pfam" id="PF13302"/>
    </source>
</evidence>
<dbReference type="EMBL" id="JBDKWZ010000026">
    <property type="protein sequence ID" value="MEN7551745.1"/>
    <property type="molecule type" value="Genomic_DNA"/>
</dbReference>
<dbReference type="Pfam" id="PF13302">
    <property type="entry name" value="Acetyltransf_3"/>
    <property type="match status" value="1"/>
</dbReference>
<dbReference type="PANTHER" id="PTHR43792">
    <property type="entry name" value="GNAT FAMILY, PUTATIVE (AFU_ORTHOLOGUE AFUA_3G00765)-RELATED-RELATED"/>
    <property type="match status" value="1"/>
</dbReference>
<dbReference type="InterPro" id="IPR051531">
    <property type="entry name" value="N-acetyltransferase"/>
</dbReference>